<reference evidence="3 4" key="1">
    <citation type="journal article" date="2019" name="Sci. Transl. Med.">
        <title>Quorum sensing between bacterial species on the skin protects against epidermal injury in atopic dermatitis.</title>
        <authorList>
            <person name="Williams M.R."/>
        </authorList>
    </citation>
    <scope>NUCLEOTIDE SEQUENCE [LARGE SCALE GENOMIC DNA]</scope>
    <source>
        <strain evidence="3 4">E7</strain>
    </source>
</reference>
<dbReference type="SUPFAM" id="SSF53720">
    <property type="entry name" value="ALDH-like"/>
    <property type="match status" value="1"/>
</dbReference>
<comment type="catalytic activity">
    <reaction evidence="2">
        <text>a long-chain fatty aldehyde + NADP(+) + CoA = a long-chain fatty acyl-CoA + NADPH + H(+)</text>
        <dbReference type="Rhea" id="RHEA:15437"/>
        <dbReference type="ChEBI" id="CHEBI:15378"/>
        <dbReference type="ChEBI" id="CHEBI:17176"/>
        <dbReference type="ChEBI" id="CHEBI:57287"/>
        <dbReference type="ChEBI" id="CHEBI:57783"/>
        <dbReference type="ChEBI" id="CHEBI:58349"/>
        <dbReference type="ChEBI" id="CHEBI:83139"/>
        <dbReference type="EC" id="1.2.1.50"/>
    </reaction>
</comment>
<dbReference type="EC" id="1.2.1.50" evidence="2"/>
<comment type="caution">
    <text evidence="3">The sequence shown here is derived from an EMBL/GenBank/DDBJ whole genome shotgun (WGS) entry which is preliminary data.</text>
</comment>
<dbReference type="InterPro" id="IPR016161">
    <property type="entry name" value="Ald_DH/histidinol_DH"/>
</dbReference>
<dbReference type="CDD" id="cd07080">
    <property type="entry name" value="ALDH_Acyl-CoA-Red_LuxC"/>
    <property type="match status" value="1"/>
</dbReference>
<organism evidence="3 4">
    <name type="scientific">Staphylococcus lugdunensis</name>
    <dbReference type="NCBI Taxonomy" id="28035"/>
    <lineage>
        <taxon>Bacteria</taxon>
        <taxon>Bacillati</taxon>
        <taxon>Bacillota</taxon>
        <taxon>Bacilli</taxon>
        <taxon>Bacillales</taxon>
        <taxon>Staphylococcaceae</taxon>
        <taxon>Staphylococcus</taxon>
    </lineage>
</organism>
<dbReference type="Proteomes" id="UP000293637">
    <property type="component" value="Unassembled WGS sequence"/>
</dbReference>
<keyword evidence="1 2" id="KW-0521">NADP</keyword>
<evidence type="ECO:0000313" key="4">
    <source>
        <dbReference type="Proteomes" id="UP000293637"/>
    </source>
</evidence>
<sequence>MTIQLGYVPFLKAEDIHYQTIQVGNYTVKVPDLTQSQLTNVCHQIKSARYHLQAYTINDIIDVIDHAIQILLDRTSKWRQLAEEILPQSTGYPFDKIKVGLTRYLMTFRKHQLHRFIAEDLPNPQILNQFIPNHKGGYTKAVSPALITHLWSGNIPGLPLWSFISSLLVKSGSICKLPHAEPFLASWFAEIIAEIDPVIAQCFAVIYWPGGEIQLESIAIEQSDVILGYGNNDVLSAIAQRIPVTKRFLAYGEKVSLALIGNETLSPNKVEQVTRNIAREIANYDQQGCYSPQMIFIQQGGNYHPLQVAQMIAHQLQQIEQLFPVQSFNLQDSMTRSHWLQQAETQALLTDDIHVFKGAHASWIVTFHKQLTFLPSPLNRFVRIMPFTNITQLTQLLTPYRSYLQTVGIAAATEKMFQWSEALAQVGVCRFSSLETMTLPEAGWHHDGGFNLRDLLSFVDIEQPLLSSSEHFVDYEI</sequence>
<gene>
    <name evidence="3" type="ORF">EQ812_06480</name>
</gene>
<dbReference type="Pfam" id="PF05893">
    <property type="entry name" value="LuxC"/>
    <property type="match status" value="1"/>
</dbReference>
<evidence type="ECO:0000256" key="2">
    <source>
        <dbReference type="PIRNR" id="PIRNR009414"/>
    </source>
</evidence>
<dbReference type="RefSeq" id="WP_002492392.1">
    <property type="nucleotide sequence ID" value="NZ_AP021848.1"/>
</dbReference>
<dbReference type="EMBL" id="SCHB01000003">
    <property type="protein sequence ID" value="TBW72617.1"/>
    <property type="molecule type" value="Genomic_DNA"/>
</dbReference>
<dbReference type="GO" id="GO:0050062">
    <property type="term" value="F:long-chain-fatty-acyl-CoA reductase activity"/>
    <property type="evidence" value="ECO:0007669"/>
    <property type="project" value="UniProtKB-EC"/>
</dbReference>
<dbReference type="GeneID" id="58090945"/>
<evidence type="ECO:0000256" key="1">
    <source>
        <dbReference type="ARBA" id="ARBA00022857"/>
    </source>
</evidence>
<dbReference type="GO" id="GO:0003995">
    <property type="term" value="F:acyl-CoA dehydrogenase activity"/>
    <property type="evidence" value="ECO:0007669"/>
    <property type="project" value="InterPro"/>
</dbReference>
<proteinExistence type="inferred from homology"/>
<comment type="similarity">
    <text evidence="2">Belongs to the LuxC family.</text>
</comment>
<dbReference type="AlphaFoldDB" id="A0A4Q9WE62"/>
<accession>A0A4Q9WE62</accession>
<name>A0A4Q9WE62_STALU</name>
<protein>
    <recommendedName>
        <fullName evidence="2">Acyl-CoA reductase</fullName>
        <ecNumber evidence="2">1.2.1.50</ecNumber>
    </recommendedName>
</protein>
<evidence type="ECO:0000313" key="3">
    <source>
        <dbReference type="EMBL" id="TBW72617.1"/>
    </source>
</evidence>
<dbReference type="PIRSF" id="PIRSF009414">
    <property type="entry name" value="LuxC"/>
    <property type="match status" value="1"/>
</dbReference>
<dbReference type="GO" id="GO:0008218">
    <property type="term" value="P:bioluminescence"/>
    <property type="evidence" value="ECO:0007669"/>
    <property type="project" value="InterPro"/>
</dbReference>
<dbReference type="InterPro" id="IPR008670">
    <property type="entry name" value="CoA_reduct_LuxC"/>
</dbReference>
<keyword evidence="2" id="KW-0560">Oxidoreductase</keyword>